<accession>A0AAD8KUC6</accession>
<comment type="caution">
    <text evidence="1">The sequence shown here is derived from an EMBL/GenBank/DDBJ whole genome shotgun (WGS) entry which is preliminary data.</text>
</comment>
<name>A0AAD8KUC6_TARER</name>
<dbReference type="PROSITE" id="PS51257">
    <property type="entry name" value="PROKAR_LIPOPROTEIN"/>
    <property type="match status" value="1"/>
</dbReference>
<evidence type="ECO:0000313" key="1">
    <source>
        <dbReference type="EMBL" id="KAK1429725.1"/>
    </source>
</evidence>
<sequence length="78" mass="9543">MLCCKIDHIYIDHNYHLHFTFALACEKFDCSSLKNYMCVLYNLNNKMQLLFFEKATNYVLYVLRSSIHWKDKWVGRNW</sequence>
<reference evidence="1" key="1">
    <citation type="journal article" date="2023" name="bioRxiv">
        <title>Improved chromosome-level genome assembly for marigold (Tagetes erecta).</title>
        <authorList>
            <person name="Jiang F."/>
            <person name="Yuan L."/>
            <person name="Wang S."/>
            <person name="Wang H."/>
            <person name="Xu D."/>
            <person name="Wang A."/>
            <person name="Fan W."/>
        </authorList>
    </citation>
    <scope>NUCLEOTIDE SEQUENCE</scope>
    <source>
        <strain evidence="1">WSJ</strain>
        <tissue evidence="1">Leaf</tissue>
    </source>
</reference>
<evidence type="ECO:0000313" key="2">
    <source>
        <dbReference type="Proteomes" id="UP001229421"/>
    </source>
</evidence>
<dbReference type="EMBL" id="JAUHHV010000003">
    <property type="protein sequence ID" value="KAK1429725.1"/>
    <property type="molecule type" value="Genomic_DNA"/>
</dbReference>
<proteinExistence type="predicted"/>
<organism evidence="1 2">
    <name type="scientific">Tagetes erecta</name>
    <name type="common">African marigold</name>
    <dbReference type="NCBI Taxonomy" id="13708"/>
    <lineage>
        <taxon>Eukaryota</taxon>
        <taxon>Viridiplantae</taxon>
        <taxon>Streptophyta</taxon>
        <taxon>Embryophyta</taxon>
        <taxon>Tracheophyta</taxon>
        <taxon>Spermatophyta</taxon>
        <taxon>Magnoliopsida</taxon>
        <taxon>eudicotyledons</taxon>
        <taxon>Gunneridae</taxon>
        <taxon>Pentapetalae</taxon>
        <taxon>asterids</taxon>
        <taxon>campanulids</taxon>
        <taxon>Asterales</taxon>
        <taxon>Asteraceae</taxon>
        <taxon>Asteroideae</taxon>
        <taxon>Heliantheae alliance</taxon>
        <taxon>Tageteae</taxon>
        <taxon>Tagetes</taxon>
    </lineage>
</organism>
<dbReference type="Proteomes" id="UP001229421">
    <property type="component" value="Unassembled WGS sequence"/>
</dbReference>
<keyword evidence="2" id="KW-1185">Reference proteome</keyword>
<dbReference type="AlphaFoldDB" id="A0AAD8KUC6"/>
<protein>
    <submittedName>
        <fullName evidence="1">Uncharacterized protein</fullName>
    </submittedName>
</protein>
<gene>
    <name evidence="1" type="ORF">QVD17_11943</name>
</gene>